<comment type="caution">
    <text evidence="1">The sequence shown here is derived from an EMBL/GenBank/DDBJ whole genome shotgun (WGS) entry which is preliminary data.</text>
</comment>
<evidence type="ECO:0000313" key="2">
    <source>
        <dbReference type="Proteomes" id="UP000261223"/>
    </source>
</evidence>
<evidence type="ECO:0000313" key="1">
    <source>
        <dbReference type="EMBL" id="RGM11212.1"/>
    </source>
</evidence>
<sequence>MAVPTACVPITPPYYFSPFGRWVAGRSFPFSKALLHGAVGCKVQGKNTTRRMRVEIVPLTA</sequence>
<protein>
    <submittedName>
        <fullName evidence="1">Uncharacterized protein</fullName>
    </submittedName>
</protein>
<reference evidence="1 2" key="1">
    <citation type="submission" date="2018-08" db="EMBL/GenBank/DDBJ databases">
        <title>A genome reference for cultivated species of the human gut microbiota.</title>
        <authorList>
            <person name="Zou Y."/>
            <person name="Xue W."/>
            <person name="Luo G."/>
        </authorList>
    </citation>
    <scope>NUCLEOTIDE SEQUENCE [LARGE SCALE GENOMIC DNA]</scope>
    <source>
        <strain evidence="1 2">TF03-6</strain>
    </source>
</reference>
<accession>A0A3E4ULD6</accession>
<dbReference type="Proteomes" id="UP000261223">
    <property type="component" value="Unassembled WGS sequence"/>
</dbReference>
<gene>
    <name evidence="1" type="ORF">DXC34_13755</name>
</gene>
<organism evidence="1 2">
    <name type="scientific">Bacteroides stercoris</name>
    <dbReference type="NCBI Taxonomy" id="46506"/>
    <lineage>
        <taxon>Bacteria</taxon>
        <taxon>Pseudomonadati</taxon>
        <taxon>Bacteroidota</taxon>
        <taxon>Bacteroidia</taxon>
        <taxon>Bacteroidales</taxon>
        <taxon>Bacteroidaceae</taxon>
        <taxon>Bacteroides</taxon>
    </lineage>
</organism>
<name>A0A3E4ULD6_BACSE</name>
<dbReference type="EMBL" id="QSSV01000019">
    <property type="protein sequence ID" value="RGM11212.1"/>
    <property type="molecule type" value="Genomic_DNA"/>
</dbReference>
<dbReference type="AlphaFoldDB" id="A0A3E4ULD6"/>
<proteinExistence type="predicted"/>